<evidence type="ECO:0000313" key="2">
    <source>
        <dbReference type="Proteomes" id="UP001230649"/>
    </source>
</evidence>
<comment type="caution">
    <text evidence="1">The sequence shown here is derived from an EMBL/GenBank/DDBJ whole genome shotgun (WGS) entry which is preliminary data.</text>
</comment>
<dbReference type="EMBL" id="JASBWS010000004">
    <property type="protein sequence ID" value="KAJ9116135.1"/>
    <property type="molecule type" value="Genomic_DNA"/>
</dbReference>
<name>A0ACC2WXU5_9TREE</name>
<reference evidence="1" key="1">
    <citation type="submission" date="2023-04" db="EMBL/GenBank/DDBJ databases">
        <title>Draft Genome sequencing of Naganishia species isolated from polar environments using Oxford Nanopore Technology.</title>
        <authorList>
            <person name="Leo P."/>
            <person name="Venkateswaran K."/>
        </authorList>
    </citation>
    <scope>NUCLEOTIDE SEQUENCE</scope>
    <source>
        <strain evidence="1">MNA-CCFEE 5262</strain>
    </source>
</reference>
<evidence type="ECO:0000313" key="1">
    <source>
        <dbReference type="EMBL" id="KAJ9116135.1"/>
    </source>
</evidence>
<gene>
    <name evidence="1" type="ORF">QFC20_000813</name>
</gene>
<organism evidence="1 2">
    <name type="scientific">Naganishia adeliensis</name>
    <dbReference type="NCBI Taxonomy" id="92952"/>
    <lineage>
        <taxon>Eukaryota</taxon>
        <taxon>Fungi</taxon>
        <taxon>Dikarya</taxon>
        <taxon>Basidiomycota</taxon>
        <taxon>Agaricomycotina</taxon>
        <taxon>Tremellomycetes</taxon>
        <taxon>Filobasidiales</taxon>
        <taxon>Filobasidiaceae</taxon>
        <taxon>Naganishia</taxon>
    </lineage>
</organism>
<protein>
    <submittedName>
        <fullName evidence="1">Uncharacterized protein</fullName>
    </submittedName>
</protein>
<keyword evidence="2" id="KW-1185">Reference proteome</keyword>
<dbReference type="Proteomes" id="UP001230649">
    <property type="component" value="Unassembled WGS sequence"/>
</dbReference>
<sequence length="151" mass="16357">MPIKNSLKRLSLPQAVESLKNGTGASTTLPASVRAVSLNYVYKRAGRGVEDFISKVAPRLAFANPSVTFDIKHQPTPVTKAKDPELQKRAQESAKQIQESGIAPSLTVEFHDAPSTTVRLQQQMDTSRILTELVALAEGRSTLVETAEKSA</sequence>
<accession>A0ACC2WXU5</accession>
<proteinExistence type="predicted"/>